<evidence type="ECO:0000259" key="5">
    <source>
        <dbReference type="SMART" id="SM00534"/>
    </source>
</evidence>
<keyword evidence="4" id="KW-0472">Membrane</keyword>
<keyword evidence="1" id="KW-0547">Nucleotide-binding</keyword>
<reference evidence="6 7" key="1">
    <citation type="submission" date="2019-09" db="EMBL/GenBank/DDBJ databases">
        <title>Complete genome sequence of Arachidicoccus sp. B3-10 isolated from apple orchard soil.</title>
        <authorList>
            <person name="Kim H.S."/>
            <person name="Han K.-I."/>
            <person name="Suh M.K."/>
            <person name="Lee K.C."/>
            <person name="Eom M.K."/>
            <person name="Kim J.-S."/>
            <person name="Kang S.W."/>
            <person name="Sin Y."/>
            <person name="Lee J.-S."/>
        </authorList>
    </citation>
    <scope>NUCLEOTIDE SEQUENCE [LARGE SCALE GENOMIC DNA]</scope>
    <source>
        <strain evidence="6 7">B3-10</strain>
    </source>
</reference>
<dbReference type="PANTHER" id="PTHR11361">
    <property type="entry name" value="DNA MISMATCH REPAIR PROTEIN MUTS FAMILY MEMBER"/>
    <property type="match status" value="1"/>
</dbReference>
<dbReference type="SMART" id="SM00534">
    <property type="entry name" value="MUTSac"/>
    <property type="match status" value="1"/>
</dbReference>
<evidence type="ECO:0000313" key="6">
    <source>
        <dbReference type="EMBL" id="QES89474.1"/>
    </source>
</evidence>
<dbReference type="Gene3D" id="3.40.50.300">
    <property type="entry name" value="P-loop containing nucleotide triphosphate hydrolases"/>
    <property type="match status" value="1"/>
</dbReference>
<dbReference type="SUPFAM" id="SSF52540">
    <property type="entry name" value="P-loop containing nucleoside triphosphate hydrolases"/>
    <property type="match status" value="1"/>
</dbReference>
<sequence>MTKNTFITVYYRMTIYDYLKSWVIDKLAKKNTKNIQFGTANFPENDYSKILPFAYAQSDKSQLLSNQTIVDLDIESVFQKIDHCITPIGKQYLNSKLITQKNTELISELNINRYSDPIFRNAIIQSLQKLQNYQFFSLFEKIWIPKEMEFPKITWTKITTLILTLSLILSFIKVEFLGIFFIIYITHYIVYFKQKYLLLYYADQLNDISKLYQVAIELQSKSADNTPLPRIKIFNRVNIFLFFESISKADFTGISFLIYEQIKILFLWEFRLYRRTSKGITANRENLKTYFNFIGFTDMAYSIASLRASKNIHFCTPTRISIPKISFENLQHPLVENCIGNSFIFSRSCLITGSNMSGKTTFMRAIAINIQLSNTLNMAFADTFQYYNFPIYSAITISDDINNSKSFFFAEVDVMKNITSKTQKGNSLILLDEIFKGTNHDEKIAIKYAFYTFLNENGNIVLASTHDLEMAENLSNTYDFIYFNESIINNKLQFDYKLKLGLCKEQNAIRILELANMNYSIINYAKEFYHKKKI</sequence>
<dbReference type="KEGG" id="arac:E0W69_012635"/>
<dbReference type="InterPro" id="IPR027417">
    <property type="entry name" value="P-loop_NTPase"/>
</dbReference>
<feature type="transmembrane region" description="Helical" evidence="4">
    <location>
        <begin position="158"/>
        <end position="185"/>
    </location>
</feature>
<dbReference type="InterPro" id="IPR045076">
    <property type="entry name" value="MutS"/>
</dbReference>
<dbReference type="InterPro" id="IPR000432">
    <property type="entry name" value="DNA_mismatch_repair_MutS_C"/>
</dbReference>
<dbReference type="EMBL" id="CP044016">
    <property type="protein sequence ID" value="QES89474.1"/>
    <property type="molecule type" value="Genomic_DNA"/>
</dbReference>
<evidence type="ECO:0000256" key="2">
    <source>
        <dbReference type="ARBA" id="ARBA00022840"/>
    </source>
</evidence>
<keyword evidence="2" id="KW-0067">ATP-binding</keyword>
<keyword evidence="7" id="KW-1185">Reference proteome</keyword>
<evidence type="ECO:0000313" key="7">
    <source>
        <dbReference type="Proteomes" id="UP000292424"/>
    </source>
</evidence>
<keyword evidence="4" id="KW-0812">Transmembrane</keyword>
<dbReference type="PANTHER" id="PTHR11361:SF152">
    <property type="entry name" value="DNA MISMATCH REPAIR PROTEIN"/>
    <property type="match status" value="1"/>
</dbReference>
<evidence type="ECO:0000256" key="3">
    <source>
        <dbReference type="ARBA" id="ARBA00023125"/>
    </source>
</evidence>
<evidence type="ECO:0000256" key="4">
    <source>
        <dbReference type="SAM" id="Phobius"/>
    </source>
</evidence>
<dbReference type="GO" id="GO:0005524">
    <property type="term" value="F:ATP binding"/>
    <property type="evidence" value="ECO:0007669"/>
    <property type="project" value="UniProtKB-KW"/>
</dbReference>
<dbReference type="GO" id="GO:0006298">
    <property type="term" value="P:mismatch repair"/>
    <property type="evidence" value="ECO:0007669"/>
    <property type="project" value="InterPro"/>
</dbReference>
<dbReference type="GO" id="GO:0005829">
    <property type="term" value="C:cytosol"/>
    <property type="evidence" value="ECO:0007669"/>
    <property type="project" value="TreeGrafter"/>
</dbReference>
<dbReference type="OrthoDB" id="9802448at2"/>
<keyword evidence="4" id="KW-1133">Transmembrane helix</keyword>
<evidence type="ECO:0000256" key="1">
    <source>
        <dbReference type="ARBA" id="ARBA00022741"/>
    </source>
</evidence>
<gene>
    <name evidence="6" type="ORF">E0W69_012635</name>
</gene>
<name>A0A5P2G0Z1_9BACT</name>
<feature type="domain" description="DNA mismatch repair proteins mutS family" evidence="5">
    <location>
        <begin position="346"/>
        <end position="530"/>
    </location>
</feature>
<dbReference type="Pfam" id="PF00488">
    <property type="entry name" value="MutS_V"/>
    <property type="match status" value="1"/>
</dbReference>
<dbReference type="AlphaFoldDB" id="A0A5P2G0Z1"/>
<dbReference type="GO" id="GO:0140664">
    <property type="term" value="F:ATP-dependent DNA damage sensor activity"/>
    <property type="evidence" value="ECO:0007669"/>
    <property type="project" value="InterPro"/>
</dbReference>
<proteinExistence type="predicted"/>
<dbReference type="Proteomes" id="UP000292424">
    <property type="component" value="Chromosome"/>
</dbReference>
<organism evidence="6 7">
    <name type="scientific">Rhizosphaericola mali</name>
    <dbReference type="NCBI Taxonomy" id="2545455"/>
    <lineage>
        <taxon>Bacteria</taxon>
        <taxon>Pseudomonadati</taxon>
        <taxon>Bacteroidota</taxon>
        <taxon>Chitinophagia</taxon>
        <taxon>Chitinophagales</taxon>
        <taxon>Chitinophagaceae</taxon>
        <taxon>Rhizosphaericola</taxon>
    </lineage>
</organism>
<dbReference type="RefSeq" id="WP_131330418.1">
    <property type="nucleotide sequence ID" value="NZ_CP044016.1"/>
</dbReference>
<dbReference type="GO" id="GO:0030983">
    <property type="term" value="F:mismatched DNA binding"/>
    <property type="evidence" value="ECO:0007669"/>
    <property type="project" value="InterPro"/>
</dbReference>
<keyword evidence="3" id="KW-0238">DNA-binding</keyword>
<accession>A0A5P2G0Z1</accession>
<protein>
    <recommendedName>
        <fullName evidence="5">DNA mismatch repair proteins mutS family domain-containing protein</fullName>
    </recommendedName>
</protein>